<accession>A0A2U1ZWG2</accession>
<organism evidence="4 5">
    <name type="scientific">Serinibacter arcticus</name>
    <dbReference type="NCBI Taxonomy" id="1655435"/>
    <lineage>
        <taxon>Bacteria</taxon>
        <taxon>Bacillati</taxon>
        <taxon>Actinomycetota</taxon>
        <taxon>Actinomycetes</taxon>
        <taxon>Micrococcales</taxon>
        <taxon>Beutenbergiaceae</taxon>
        <taxon>Serinibacter</taxon>
    </lineage>
</organism>
<gene>
    <name evidence="4" type="ORF">C8046_12260</name>
</gene>
<dbReference type="SUPFAM" id="SSF46689">
    <property type="entry name" value="Homeodomain-like"/>
    <property type="match status" value="1"/>
</dbReference>
<dbReference type="OrthoDB" id="8688418at2"/>
<dbReference type="PROSITE" id="PS50977">
    <property type="entry name" value="HTH_TETR_2"/>
    <property type="match status" value="1"/>
</dbReference>
<dbReference type="GO" id="GO:0003677">
    <property type="term" value="F:DNA binding"/>
    <property type="evidence" value="ECO:0007669"/>
    <property type="project" value="UniProtKB-UniRule"/>
</dbReference>
<evidence type="ECO:0000313" key="4">
    <source>
        <dbReference type="EMBL" id="PWD51318.1"/>
    </source>
</evidence>
<dbReference type="Gene3D" id="1.10.357.10">
    <property type="entry name" value="Tetracycline Repressor, domain 2"/>
    <property type="match status" value="1"/>
</dbReference>
<feature type="DNA-binding region" description="H-T-H motif" evidence="2">
    <location>
        <begin position="41"/>
        <end position="60"/>
    </location>
</feature>
<evidence type="ECO:0000313" key="5">
    <source>
        <dbReference type="Proteomes" id="UP000245166"/>
    </source>
</evidence>
<dbReference type="RefSeq" id="WP_109229699.1">
    <property type="nucleotide sequence ID" value="NZ_PYHR01000002.1"/>
</dbReference>
<feature type="domain" description="HTH tetR-type" evidence="3">
    <location>
        <begin position="18"/>
        <end position="78"/>
    </location>
</feature>
<comment type="caution">
    <text evidence="4">The sequence shown here is derived from an EMBL/GenBank/DDBJ whole genome shotgun (WGS) entry which is preliminary data.</text>
</comment>
<dbReference type="InterPro" id="IPR001647">
    <property type="entry name" value="HTH_TetR"/>
</dbReference>
<dbReference type="Pfam" id="PF00440">
    <property type="entry name" value="TetR_N"/>
    <property type="match status" value="1"/>
</dbReference>
<keyword evidence="5" id="KW-1185">Reference proteome</keyword>
<proteinExistence type="predicted"/>
<keyword evidence="1 2" id="KW-0238">DNA-binding</keyword>
<dbReference type="Proteomes" id="UP000245166">
    <property type="component" value="Unassembled WGS sequence"/>
</dbReference>
<dbReference type="AlphaFoldDB" id="A0A2U1ZWG2"/>
<evidence type="ECO:0000256" key="2">
    <source>
        <dbReference type="PROSITE-ProRule" id="PRU00335"/>
    </source>
</evidence>
<evidence type="ECO:0000259" key="3">
    <source>
        <dbReference type="PROSITE" id="PS50977"/>
    </source>
</evidence>
<dbReference type="InterPro" id="IPR009057">
    <property type="entry name" value="Homeodomain-like_sf"/>
</dbReference>
<name>A0A2U1ZWG2_9MICO</name>
<evidence type="ECO:0000256" key="1">
    <source>
        <dbReference type="ARBA" id="ARBA00023125"/>
    </source>
</evidence>
<dbReference type="EMBL" id="PYHR01000002">
    <property type="protein sequence ID" value="PWD51318.1"/>
    <property type="molecule type" value="Genomic_DNA"/>
</dbReference>
<sequence>MADPVSVDAEVTLGPRARARRDSIALHTLSCVRENGWDATTIDHIVVAAGASRRTFFNYFKTKADAFWYAAQMGQADLLAQVRSAGATSDPWGAVVTAQVSWAHQVEKRGRQGLQALIEMIDSVDELNRSVPVHELLWVDEVSHVLTAPDHSPQARAATRAAASSFNEARNQVTRLWAREEIDDLAEAMDDVLSALSRGAQQAAASLA</sequence>
<protein>
    <recommendedName>
        <fullName evidence="3">HTH tetR-type domain-containing protein</fullName>
    </recommendedName>
</protein>
<reference evidence="4 5" key="1">
    <citation type="submission" date="2018-03" db="EMBL/GenBank/DDBJ databases">
        <title>Genome assembly of novel Miniimonas species PCH200.</title>
        <authorList>
            <person name="Thakur V."/>
            <person name="Kumar V."/>
            <person name="Singh D."/>
        </authorList>
    </citation>
    <scope>NUCLEOTIDE SEQUENCE [LARGE SCALE GENOMIC DNA]</scope>
    <source>
        <strain evidence="4 5">PCH200</strain>
    </source>
</reference>